<evidence type="ECO:0000313" key="2">
    <source>
        <dbReference type="EMBL" id="KAH7135245.1"/>
    </source>
</evidence>
<feature type="signal peptide" evidence="1">
    <location>
        <begin position="1"/>
        <end position="21"/>
    </location>
</feature>
<comment type="caution">
    <text evidence="2">The sequence shown here is derived from an EMBL/GenBank/DDBJ whole genome shotgun (WGS) entry which is preliminary data.</text>
</comment>
<feature type="chain" id="PRO_5040407291" description="Secreted protein" evidence="1">
    <location>
        <begin position="22"/>
        <end position="81"/>
    </location>
</feature>
<dbReference type="AlphaFoldDB" id="A0A9P9IY46"/>
<reference evidence="2" key="1">
    <citation type="journal article" date="2021" name="Nat. Commun.">
        <title>Genetic determinants of endophytism in the Arabidopsis root mycobiome.</title>
        <authorList>
            <person name="Mesny F."/>
            <person name="Miyauchi S."/>
            <person name="Thiergart T."/>
            <person name="Pickel B."/>
            <person name="Atanasova L."/>
            <person name="Karlsson M."/>
            <person name="Huettel B."/>
            <person name="Barry K.W."/>
            <person name="Haridas S."/>
            <person name="Chen C."/>
            <person name="Bauer D."/>
            <person name="Andreopoulos W."/>
            <person name="Pangilinan J."/>
            <person name="LaButti K."/>
            <person name="Riley R."/>
            <person name="Lipzen A."/>
            <person name="Clum A."/>
            <person name="Drula E."/>
            <person name="Henrissat B."/>
            <person name="Kohler A."/>
            <person name="Grigoriev I.V."/>
            <person name="Martin F.M."/>
            <person name="Hacquard S."/>
        </authorList>
    </citation>
    <scope>NUCLEOTIDE SEQUENCE</scope>
    <source>
        <strain evidence="2">MPI-CAGE-CH-0243</strain>
    </source>
</reference>
<evidence type="ECO:0000256" key="1">
    <source>
        <dbReference type="SAM" id="SignalP"/>
    </source>
</evidence>
<dbReference type="EMBL" id="JAGMWT010000002">
    <property type="protein sequence ID" value="KAH7135245.1"/>
    <property type="molecule type" value="Genomic_DNA"/>
</dbReference>
<name>A0A9P9IY46_9PLEO</name>
<feature type="non-terminal residue" evidence="2">
    <location>
        <position position="1"/>
    </location>
</feature>
<proteinExistence type="predicted"/>
<sequence length="81" mass="9370">WAVSLSLGASVWVVDFSLCQTQHQFKKHKHTPYTPHTRTILHTSRLTTSHPQPTTPLTRQQLNNLFYTYHAHSTILFTLCP</sequence>
<keyword evidence="1" id="KW-0732">Signal</keyword>
<dbReference type="Proteomes" id="UP000700596">
    <property type="component" value="Unassembled WGS sequence"/>
</dbReference>
<evidence type="ECO:0000313" key="3">
    <source>
        <dbReference type="Proteomes" id="UP000700596"/>
    </source>
</evidence>
<evidence type="ECO:0008006" key="4">
    <source>
        <dbReference type="Google" id="ProtNLM"/>
    </source>
</evidence>
<protein>
    <recommendedName>
        <fullName evidence="4">Secreted protein</fullName>
    </recommendedName>
</protein>
<accession>A0A9P9IY46</accession>
<keyword evidence="3" id="KW-1185">Reference proteome</keyword>
<gene>
    <name evidence="2" type="ORF">B0J11DRAFT_478845</name>
</gene>
<organism evidence="2 3">
    <name type="scientific">Dendryphion nanum</name>
    <dbReference type="NCBI Taxonomy" id="256645"/>
    <lineage>
        <taxon>Eukaryota</taxon>
        <taxon>Fungi</taxon>
        <taxon>Dikarya</taxon>
        <taxon>Ascomycota</taxon>
        <taxon>Pezizomycotina</taxon>
        <taxon>Dothideomycetes</taxon>
        <taxon>Pleosporomycetidae</taxon>
        <taxon>Pleosporales</taxon>
        <taxon>Torulaceae</taxon>
        <taxon>Dendryphion</taxon>
    </lineage>
</organism>